<organism evidence="1 2">
    <name type="scientific">Hadarchaeum yellowstonense</name>
    <dbReference type="NCBI Taxonomy" id="1776334"/>
    <lineage>
        <taxon>Archaea</taxon>
        <taxon>Methanobacteriati</taxon>
        <taxon>Candidatus Hadarchaeota</taxon>
        <taxon>Candidatus Hadarchaeia</taxon>
        <taxon>Candidatus Hadarchaeales</taxon>
        <taxon>Candidatus Hadarchaeaceae</taxon>
        <taxon>Candidatus Hadarchaeum</taxon>
    </lineage>
</organism>
<protein>
    <recommendedName>
        <fullName evidence="3">Zinc-binding protein</fullName>
    </recommendedName>
</protein>
<evidence type="ECO:0000313" key="2">
    <source>
        <dbReference type="Proteomes" id="UP000074294"/>
    </source>
</evidence>
<comment type="caution">
    <text evidence="1">The sequence shown here is derived from an EMBL/GenBank/DDBJ whole genome shotgun (WGS) entry which is preliminary data.</text>
</comment>
<dbReference type="Proteomes" id="UP000074294">
    <property type="component" value="Unassembled WGS sequence"/>
</dbReference>
<dbReference type="AlphaFoldDB" id="A0A147JYQ7"/>
<proteinExistence type="predicted"/>
<accession>A0A147JYQ7</accession>
<name>A0A147JYQ7_HADYE</name>
<evidence type="ECO:0008006" key="3">
    <source>
        <dbReference type="Google" id="ProtNLM"/>
    </source>
</evidence>
<evidence type="ECO:0000313" key="1">
    <source>
        <dbReference type="EMBL" id="KUO41719.1"/>
    </source>
</evidence>
<dbReference type="STRING" id="1776334.APZ16_04810"/>
<dbReference type="InterPro" id="IPR014958">
    <property type="entry name" value="DGC"/>
</dbReference>
<sequence>MSEEKGVEWKAGKNTHENIVYACFGGLSNTGITAAMAAMEVVKELGLQKVAIGCLAGLPTKVDPVYGKTRAAVKVVTVDGCPFECGKKIVEAAGFKIAKSIVLTRDVGMKKKALHEDIITNNTKPLMEYLSKDDIEKAKELIIKAILSP</sequence>
<reference evidence="1 2" key="1">
    <citation type="journal article" date="2016" name="Nat. Microbiol.">
        <title>Genomic inference of the metabolism of cosmopolitan subsurface Archaea, Hadesarchaea.</title>
        <authorList>
            <person name="Baker B.J."/>
            <person name="Saw J.H."/>
            <person name="Lind A.E."/>
            <person name="Lazar C.S."/>
            <person name="Hinrichs K.-U."/>
            <person name="Teske A.P."/>
            <person name="Ettema T.J."/>
        </authorList>
    </citation>
    <scope>NUCLEOTIDE SEQUENCE [LARGE SCALE GENOMIC DNA]</scope>
</reference>
<dbReference type="EMBL" id="LQMQ01000016">
    <property type="protein sequence ID" value="KUO41719.1"/>
    <property type="molecule type" value="Genomic_DNA"/>
</dbReference>
<dbReference type="Pfam" id="PF08859">
    <property type="entry name" value="DGC"/>
    <property type="match status" value="1"/>
</dbReference>
<gene>
    <name evidence="1" type="ORF">APZ16_04810</name>
</gene>